<evidence type="ECO:0000313" key="4">
    <source>
        <dbReference type="Proteomes" id="UP001295444"/>
    </source>
</evidence>
<evidence type="ECO:0000259" key="2">
    <source>
        <dbReference type="Pfam" id="PF22911"/>
    </source>
</evidence>
<evidence type="ECO:0000256" key="1">
    <source>
        <dbReference type="SAM" id="MobiDB-lite"/>
    </source>
</evidence>
<dbReference type="PANTHER" id="PTHR21844">
    <property type="entry name" value="AKT1 SUBSTRATE 1 PROTEIN"/>
    <property type="match status" value="1"/>
</dbReference>
<reference evidence="3" key="1">
    <citation type="submission" date="2022-03" db="EMBL/GenBank/DDBJ databases">
        <authorList>
            <person name="Alioto T."/>
            <person name="Alioto T."/>
            <person name="Gomez Garrido J."/>
        </authorList>
    </citation>
    <scope>NUCLEOTIDE SEQUENCE</scope>
</reference>
<gene>
    <name evidence="3" type="ORF">PECUL_23A023489</name>
</gene>
<dbReference type="Pfam" id="PF22911">
    <property type="entry name" value="PRAS_NT"/>
    <property type="match status" value="1"/>
</dbReference>
<dbReference type="InterPro" id="IPR026682">
    <property type="entry name" value="AKT1S1"/>
</dbReference>
<feature type="compositionally biased region" description="Acidic residues" evidence="1">
    <location>
        <begin position="161"/>
        <end position="186"/>
    </location>
</feature>
<dbReference type="Proteomes" id="UP001295444">
    <property type="component" value="Chromosome 10"/>
</dbReference>
<evidence type="ECO:0000313" key="3">
    <source>
        <dbReference type="EMBL" id="CAH2318873.1"/>
    </source>
</evidence>
<dbReference type="GO" id="GO:0048011">
    <property type="term" value="P:neurotrophin TRK receptor signaling pathway"/>
    <property type="evidence" value="ECO:0007669"/>
    <property type="project" value="InterPro"/>
</dbReference>
<feature type="domain" description="Proline-rich AKT1 substrate 1 N-terminal" evidence="2">
    <location>
        <begin position="8"/>
        <end position="73"/>
    </location>
</feature>
<feature type="region of interest" description="Disordered" evidence="1">
    <location>
        <begin position="160"/>
        <end position="192"/>
    </location>
</feature>
<dbReference type="GO" id="GO:0005737">
    <property type="term" value="C:cytoplasm"/>
    <property type="evidence" value="ECO:0007669"/>
    <property type="project" value="TreeGrafter"/>
</dbReference>
<sequence length="273" mass="30751">MTDMTDNHREAWENLITAADRYRRQTGNDIVFITAYKPKSVPSYAYTVHGSGILLEATQRYLDDIAVVHKTTVFTSPVPILKGKEPPVAKQNSYSKSYPSIYGKEDFSIEDSNFVRPMPTNPMPDQMPNVGARADEDYNHSSNLLKAPEHVPSASTGLFMMDEDSNSQDCEPFFESDPESQEDGSLTEDPGPFQRNVQQYAKSLPVTVPVWGFKEKHNENKSSDEESGRLPSPDLDRIAASMRALAHDNTQPFGDLPRPRLNTGDFHVNYRKY</sequence>
<dbReference type="Pfam" id="PF15798">
    <property type="entry name" value="PRAS"/>
    <property type="match status" value="1"/>
</dbReference>
<dbReference type="InterPro" id="IPR055192">
    <property type="entry name" value="PRAS_NT"/>
</dbReference>
<dbReference type="AlphaFoldDB" id="A0AAD1T4Y7"/>
<accession>A0AAD1T4Y7</accession>
<proteinExistence type="predicted"/>
<dbReference type="EMBL" id="OW240921">
    <property type="protein sequence ID" value="CAH2318873.1"/>
    <property type="molecule type" value="Genomic_DNA"/>
</dbReference>
<name>A0AAD1T4Y7_PELCU</name>
<organism evidence="3 4">
    <name type="scientific">Pelobates cultripes</name>
    <name type="common">Western spadefoot toad</name>
    <dbReference type="NCBI Taxonomy" id="61616"/>
    <lineage>
        <taxon>Eukaryota</taxon>
        <taxon>Metazoa</taxon>
        <taxon>Chordata</taxon>
        <taxon>Craniata</taxon>
        <taxon>Vertebrata</taxon>
        <taxon>Euteleostomi</taxon>
        <taxon>Amphibia</taxon>
        <taxon>Batrachia</taxon>
        <taxon>Anura</taxon>
        <taxon>Pelobatoidea</taxon>
        <taxon>Pelobatidae</taxon>
        <taxon>Pelobates</taxon>
    </lineage>
</organism>
<dbReference type="GO" id="GO:0032007">
    <property type="term" value="P:negative regulation of TOR signaling"/>
    <property type="evidence" value="ECO:0007669"/>
    <property type="project" value="InterPro"/>
</dbReference>
<protein>
    <submittedName>
        <fullName evidence="3">Proline-rich AKT1 substrate 1</fullName>
    </submittedName>
</protein>
<dbReference type="PANTHER" id="PTHR21844:SF2">
    <property type="entry name" value="PROLINE-RICH AKT1 SUBSTRATE 1"/>
    <property type="match status" value="1"/>
</dbReference>
<keyword evidence="4" id="KW-1185">Reference proteome</keyword>